<organism evidence="2 3">
    <name type="scientific">Botrytis elliptica</name>
    <dbReference type="NCBI Taxonomy" id="278938"/>
    <lineage>
        <taxon>Eukaryota</taxon>
        <taxon>Fungi</taxon>
        <taxon>Dikarya</taxon>
        <taxon>Ascomycota</taxon>
        <taxon>Pezizomycotina</taxon>
        <taxon>Leotiomycetes</taxon>
        <taxon>Helotiales</taxon>
        <taxon>Sclerotiniaceae</taxon>
        <taxon>Botrytis</taxon>
    </lineage>
</organism>
<evidence type="ECO:0000313" key="3">
    <source>
        <dbReference type="Proteomes" id="UP000297229"/>
    </source>
</evidence>
<protein>
    <submittedName>
        <fullName evidence="2">Uncharacterized protein</fullName>
    </submittedName>
</protein>
<accession>A0A4Z1JPX7</accession>
<feature type="compositionally biased region" description="Polar residues" evidence="1">
    <location>
        <begin position="212"/>
        <end position="228"/>
    </location>
</feature>
<dbReference type="AlphaFoldDB" id="A0A4Z1JPX7"/>
<proteinExistence type="predicted"/>
<dbReference type="EMBL" id="PQXM01000188">
    <property type="protein sequence ID" value="TGO75839.1"/>
    <property type="molecule type" value="Genomic_DNA"/>
</dbReference>
<gene>
    <name evidence="2" type="ORF">BELL_0189g00020</name>
</gene>
<keyword evidence="3" id="KW-1185">Reference proteome</keyword>
<evidence type="ECO:0000313" key="2">
    <source>
        <dbReference type="EMBL" id="TGO75839.1"/>
    </source>
</evidence>
<sequence length="228" mass="25729">MSCYFSFLDNLEQNNLERSSPKRIAKSLTETDCRSLRLDVYDILQPNQPRLNLIGQQWNGLCQEVADCITVDRGYLNSIVEIIKRATMGIFGGSNLNVLDFHFMFPLIKELRLKQKASAVPLQEVADMFPLSLWISNVHYRANQAELKLVHTSRKRDKDVQDMDASKRVNHSFAEALNLGPENEGPTMEDSPKGMITHQPQKIAVIGEEKSAGSSKEVSYSQSPQTTD</sequence>
<evidence type="ECO:0000256" key="1">
    <source>
        <dbReference type="SAM" id="MobiDB-lite"/>
    </source>
</evidence>
<dbReference type="Proteomes" id="UP000297229">
    <property type="component" value="Unassembled WGS sequence"/>
</dbReference>
<comment type="caution">
    <text evidence="2">The sequence shown here is derived from an EMBL/GenBank/DDBJ whole genome shotgun (WGS) entry which is preliminary data.</text>
</comment>
<name>A0A4Z1JPX7_9HELO</name>
<feature type="region of interest" description="Disordered" evidence="1">
    <location>
        <begin position="205"/>
        <end position="228"/>
    </location>
</feature>
<reference evidence="2 3" key="1">
    <citation type="submission" date="2017-12" db="EMBL/GenBank/DDBJ databases">
        <title>Comparative genomics of Botrytis spp.</title>
        <authorList>
            <person name="Valero-Jimenez C.A."/>
            <person name="Tapia P."/>
            <person name="Veloso J."/>
            <person name="Silva-Moreno E."/>
            <person name="Staats M."/>
            <person name="Valdes J.H."/>
            <person name="Van Kan J.A.L."/>
        </authorList>
    </citation>
    <scope>NUCLEOTIDE SEQUENCE [LARGE SCALE GENOMIC DNA]</scope>
    <source>
        <strain evidence="2 3">Be9601</strain>
    </source>
</reference>